<evidence type="ECO:0000256" key="3">
    <source>
        <dbReference type="ARBA" id="ARBA00022801"/>
    </source>
</evidence>
<sequence>MNLIRNILLVILLIQFLIFLYVKIFDSLKPTLITQQNTNPNIQKQVSLESFVTKSITAIIDGSKELPQSSEYTLWDKEMIDNLNKEIHTFNDKIKKVVHNKMPIEKEKTVLKVEVKVSTSEKVAKYAKEQLGQKYVWGATGPLTFDCSGFTRAVFLCTTGIKIPRVSRNQAKIGKYIKYEELKRGDMVFFDTEKKYSGKVNHVGIYLNKGNFIHASSAKKKVIITNFKKKPFYKNRFLWGRRVVQNPS</sequence>
<accession>A0A6S6TMI4</accession>
<name>A0A6S6TMI4_9BACT</name>
<evidence type="ECO:0000256" key="4">
    <source>
        <dbReference type="ARBA" id="ARBA00022807"/>
    </source>
</evidence>
<keyword evidence="4" id="KW-0788">Thiol protease</keyword>
<organism evidence="7">
    <name type="scientific">uncultured Sulfurovum sp</name>
    <dbReference type="NCBI Taxonomy" id="269237"/>
    <lineage>
        <taxon>Bacteria</taxon>
        <taxon>Pseudomonadati</taxon>
        <taxon>Campylobacterota</taxon>
        <taxon>Epsilonproteobacteria</taxon>
        <taxon>Campylobacterales</taxon>
        <taxon>Sulfurovaceae</taxon>
        <taxon>Sulfurovum</taxon>
        <taxon>environmental samples</taxon>
    </lineage>
</organism>
<comment type="similarity">
    <text evidence="1">Belongs to the peptidase C40 family.</text>
</comment>
<keyword evidence="5" id="KW-0812">Transmembrane</keyword>
<reference evidence="7" key="1">
    <citation type="submission" date="2020-01" db="EMBL/GenBank/DDBJ databases">
        <authorList>
            <person name="Meier V. D."/>
            <person name="Meier V D."/>
        </authorList>
    </citation>
    <scope>NUCLEOTIDE SEQUENCE</scope>
    <source>
        <strain evidence="7">HLG_WM_MAG_02</strain>
    </source>
</reference>
<dbReference type="InterPro" id="IPR000064">
    <property type="entry name" value="NLP_P60_dom"/>
</dbReference>
<keyword evidence="5" id="KW-1133">Transmembrane helix</keyword>
<feature type="domain" description="NlpC/P60" evidence="6">
    <location>
        <begin position="117"/>
        <end position="244"/>
    </location>
</feature>
<dbReference type="InterPro" id="IPR038765">
    <property type="entry name" value="Papain-like_cys_pep_sf"/>
</dbReference>
<proteinExistence type="inferred from homology"/>
<dbReference type="PANTHER" id="PTHR47053:SF1">
    <property type="entry name" value="MUREIN DD-ENDOPEPTIDASE MEPH-RELATED"/>
    <property type="match status" value="1"/>
</dbReference>
<keyword evidence="2" id="KW-0645">Protease</keyword>
<dbReference type="PANTHER" id="PTHR47053">
    <property type="entry name" value="MUREIN DD-ENDOPEPTIDASE MEPH-RELATED"/>
    <property type="match status" value="1"/>
</dbReference>
<dbReference type="Pfam" id="PF00877">
    <property type="entry name" value="NLPC_P60"/>
    <property type="match status" value="1"/>
</dbReference>
<dbReference type="InterPro" id="IPR051202">
    <property type="entry name" value="Peptidase_C40"/>
</dbReference>
<dbReference type="GO" id="GO:0006508">
    <property type="term" value="P:proteolysis"/>
    <property type="evidence" value="ECO:0007669"/>
    <property type="project" value="UniProtKB-KW"/>
</dbReference>
<evidence type="ECO:0000256" key="2">
    <source>
        <dbReference type="ARBA" id="ARBA00022670"/>
    </source>
</evidence>
<evidence type="ECO:0000259" key="6">
    <source>
        <dbReference type="PROSITE" id="PS51935"/>
    </source>
</evidence>
<dbReference type="AlphaFoldDB" id="A0A6S6TMI4"/>
<dbReference type="SUPFAM" id="SSF54001">
    <property type="entry name" value="Cysteine proteinases"/>
    <property type="match status" value="1"/>
</dbReference>
<keyword evidence="3" id="KW-0378">Hydrolase</keyword>
<evidence type="ECO:0000313" key="7">
    <source>
        <dbReference type="EMBL" id="CAA6817830.1"/>
    </source>
</evidence>
<evidence type="ECO:0000256" key="5">
    <source>
        <dbReference type="SAM" id="Phobius"/>
    </source>
</evidence>
<gene>
    <name evidence="7" type="ORF">HELGO_WM45709</name>
</gene>
<keyword evidence="5" id="KW-0472">Membrane</keyword>
<dbReference type="PROSITE" id="PS51935">
    <property type="entry name" value="NLPC_P60"/>
    <property type="match status" value="1"/>
</dbReference>
<dbReference type="Gene3D" id="3.90.1720.10">
    <property type="entry name" value="endopeptidase domain like (from Nostoc punctiforme)"/>
    <property type="match status" value="1"/>
</dbReference>
<dbReference type="GO" id="GO:0008234">
    <property type="term" value="F:cysteine-type peptidase activity"/>
    <property type="evidence" value="ECO:0007669"/>
    <property type="project" value="UniProtKB-KW"/>
</dbReference>
<protein>
    <submittedName>
        <fullName evidence="7">Peptidoglycan lytic protein P45</fullName>
    </submittedName>
</protein>
<dbReference type="EMBL" id="CACVAZ010000116">
    <property type="protein sequence ID" value="CAA6817830.1"/>
    <property type="molecule type" value="Genomic_DNA"/>
</dbReference>
<feature type="transmembrane region" description="Helical" evidence="5">
    <location>
        <begin position="7"/>
        <end position="25"/>
    </location>
</feature>
<evidence type="ECO:0000256" key="1">
    <source>
        <dbReference type="ARBA" id="ARBA00007074"/>
    </source>
</evidence>